<evidence type="ECO:0000256" key="1">
    <source>
        <dbReference type="ARBA" id="ARBA00023125"/>
    </source>
</evidence>
<dbReference type="PANTHER" id="PTHR30055">
    <property type="entry name" value="HTH-TYPE TRANSCRIPTIONAL REGULATOR RUTR"/>
    <property type="match status" value="1"/>
</dbReference>
<dbReference type="InterPro" id="IPR050109">
    <property type="entry name" value="HTH-type_TetR-like_transc_reg"/>
</dbReference>
<feature type="domain" description="HTH tetR-type" evidence="4">
    <location>
        <begin position="17"/>
        <end position="77"/>
    </location>
</feature>
<protein>
    <submittedName>
        <fullName evidence="5">Transposon Tn10 TetC protein</fullName>
    </submittedName>
</protein>
<dbReference type="AlphaFoldDB" id="A0A3B0MJD5"/>
<dbReference type="InterPro" id="IPR009057">
    <property type="entry name" value="Homeodomain-like_sf"/>
</dbReference>
<feature type="region of interest" description="Disordered" evidence="3">
    <location>
        <begin position="234"/>
        <end position="256"/>
    </location>
</feature>
<dbReference type="PRINTS" id="PR00455">
    <property type="entry name" value="HTHTETR"/>
</dbReference>
<sequence length="256" mass="27594">MEVKIGVKAARKRLAPEDRREAILNAAQALFMERGWDTVTIADVLEAAGISKGGFYHHFTAKADLLTGIVVRMTQQVIILAETACRDASGDALAKLNAFIAGSVRWKVENTAEMRFFTDVLAKPGNDILYRRIFEATAGAVVPVLEDLVAEGITDGTFDVADARLTAEVIVGLSHGRRQVLEDAVAIAASGDLDRAARYLDHRMQAEGTICDRLLGLPQGSVLLSSPKDHRRMLVGLTPSNNANEQADAPPQGSMT</sequence>
<dbReference type="InterPro" id="IPR001647">
    <property type="entry name" value="HTH_TetR"/>
</dbReference>
<dbReference type="PROSITE" id="PS50977">
    <property type="entry name" value="HTH_TETR_2"/>
    <property type="match status" value="1"/>
</dbReference>
<dbReference type="InterPro" id="IPR036271">
    <property type="entry name" value="Tet_transcr_reg_TetR-rel_C_sf"/>
</dbReference>
<gene>
    <name evidence="5" type="primary">tetC</name>
    <name evidence="5" type="ORF">ROE7235_03461</name>
</gene>
<evidence type="ECO:0000313" key="6">
    <source>
        <dbReference type="Proteomes" id="UP000272908"/>
    </source>
</evidence>
<dbReference type="SUPFAM" id="SSF46689">
    <property type="entry name" value="Homeodomain-like"/>
    <property type="match status" value="1"/>
</dbReference>
<keyword evidence="6" id="KW-1185">Reference proteome</keyword>
<organism evidence="5 6">
    <name type="scientific">Roseinatronobacter ekhonensis</name>
    <dbReference type="NCBI Taxonomy" id="254356"/>
    <lineage>
        <taxon>Bacteria</taxon>
        <taxon>Pseudomonadati</taxon>
        <taxon>Pseudomonadota</taxon>
        <taxon>Alphaproteobacteria</taxon>
        <taxon>Rhodobacterales</taxon>
        <taxon>Paracoccaceae</taxon>
        <taxon>Roseinatronobacter</taxon>
    </lineage>
</organism>
<dbReference type="SUPFAM" id="SSF48498">
    <property type="entry name" value="Tetracyclin repressor-like, C-terminal domain"/>
    <property type="match status" value="1"/>
</dbReference>
<dbReference type="RefSeq" id="WP_245964013.1">
    <property type="nucleotide sequence ID" value="NZ_UIHC01000065.1"/>
</dbReference>
<reference evidence="6" key="1">
    <citation type="submission" date="2018-08" db="EMBL/GenBank/DDBJ databases">
        <authorList>
            <person name="Rodrigo-Torres L."/>
            <person name="Arahal R. D."/>
            <person name="Lucena T."/>
        </authorList>
    </citation>
    <scope>NUCLEOTIDE SEQUENCE [LARGE SCALE GENOMIC DNA]</scope>
    <source>
        <strain evidence="6">CECT 7235</strain>
    </source>
</reference>
<name>A0A3B0MJD5_9RHOB</name>
<evidence type="ECO:0000256" key="3">
    <source>
        <dbReference type="SAM" id="MobiDB-lite"/>
    </source>
</evidence>
<dbReference type="GO" id="GO:0003700">
    <property type="term" value="F:DNA-binding transcription factor activity"/>
    <property type="evidence" value="ECO:0007669"/>
    <property type="project" value="TreeGrafter"/>
</dbReference>
<evidence type="ECO:0000259" key="4">
    <source>
        <dbReference type="PROSITE" id="PS50977"/>
    </source>
</evidence>
<keyword evidence="1 2" id="KW-0238">DNA-binding</keyword>
<accession>A0A3B0MJD5</accession>
<dbReference type="Proteomes" id="UP000272908">
    <property type="component" value="Unassembled WGS sequence"/>
</dbReference>
<dbReference type="GO" id="GO:0000976">
    <property type="term" value="F:transcription cis-regulatory region binding"/>
    <property type="evidence" value="ECO:0007669"/>
    <property type="project" value="TreeGrafter"/>
</dbReference>
<evidence type="ECO:0000313" key="5">
    <source>
        <dbReference type="EMBL" id="SUZ33688.1"/>
    </source>
</evidence>
<evidence type="ECO:0000256" key="2">
    <source>
        <dbReference type="PROSITE-ProRule" id="PRU00335"/>
    </source>
</evidence>
<dbReference type="EMBL" id="UIHC01000065">
    <property type="protein sequence ID" value="SUZ33688.1"/>
    <property type="molecule type" value="Genomic_DNA"/>
</dbReference>
<proteinExistence type="predicted"/>
<dbReference type="Gene3D" id="1.10.357.10">
    <property type="entry name" value="Tetracycline Repressor, domain 2"/>
    <property type="match status" value="1"/>
</dbReference>
<dbReference type="Pfam" id="PF00440">
    <property type="entry name" value="TetR_N"/>
    <property type="match status" value="1"/>
</dbReference>
<feature type="DNA-binding region" description="H-T-H motif" evidence="2">
    <location>
        <begin position="40"/>
        <end position="59"/>
    </location>
</feature>
<dbReference type="PANTHER" id="PTHR30055:SF226">
    <property type="entry name" value="HTH-TYPE TRANSCRIPTIONAL REGULATOR PKSA"/>
    <property type="match status" value="1"/>
</dbReference>